<gene>
    <name evidence="2" type="ORF">DERYTH_LOCUS424</name>
</gene>
<organism evidence="2 3">
    <name type="scientific">Dentiscutata erythropus</name>
    <dbReference type="NCBI Taxonomy" id="1348616"/>
    <lineage>
        <taxon>Eukaryota</taxon>
        <taxon>Fungi</taxon>
        <taxon>Fungi incertae sedis</taxon>
        <taxon>Mucoromycota</taxon>
        <taxon>Glomeromycotina</taxon>
        <taxon>Glomeromycetes</taxon>
        <taxon>Diversisporales</taxon>
        <taxon>Gigasporaceae</taxon>
        <taxon>Dentiscutata</taxon>
    </lineage>
</organism>
<dbReference type="OrthoDB" id="4062651at2759"/>
<protein>
    <submittedName>
        <fullName evidence="2">23540_t:CDS:1</fullName>
    </submittedName>
</protein>
<dbReference type="GO" id="GO:0004672">
    <property type="term" value="F:protein kinase activity"/>
    <property type="evidence" value="ECO:0007669"/>
    <property type="project" value="InterPro"/>
</dbReference>
<feature type="domain" description="Protein kinase" evidence="1">
    <location>
        <begin position="113"/>
        <end position="344"/>
    </location>
</feature>
<reference evidence="2" key="1">
    <citation type="submission" date="2021-06" db="EMBL/GenBank/DDBJ databases">
        <authorList>
            <person name="Kallberg Y."/>
            <person name="Tangrot J."/>
            <person name="Rosling A."/>
        </authorList>
    </citation>
    <scope>NUCLEOTIDE SEQUENCE</scope>
    <source>
        <strain evidence="2">MA453B</strain>
    </source>
</reference>
<comment type="caution">
    <text evidence="2">The sequence shown here is derived from an EMBL/GenBank/DDBJ whole genome shotgun (WGS) entry which is preliminary data.</text>
</comment>
<sequence length="344" mass="40673">MCFPFRIATWFYNNNSTNSYQRIQMTNCPNCEQQLDVAGWCKICEEYYYGNCPICNKNRTGELWCQQCEAHDFQKNFRKWTSGNKDIDLLIQQSQIDAKQNSQVWEWIPYTQFTNIRYLDKGGFSTVKLATWLDGPRDVFNRDNQRVERRPNEEVVLKILHQSQNIDTDFLKELGSNYACRLAGVGWIFGITKDPTTNEFVMVIRYYEKGDLRRFLKQNEEHLTWREKLLMLHYVASALMHSQNEFNDEWKQFCEADNLHYNLSNYSPIGELYKSKDIRKLYKSNDTGELYKSKDITSFVETIRSSNFEVYKADNLQHNTSSDELYVSKDITCVDNSFEHSDPA</sequence>
<dbReference type="Proteomes" id="UP000789405">
    <property type="component" value="Unassembled WGS sequence"/>
</dbReference>
<dbReference type="AlphaFoldDB" id="A0A9N8VB20"/>
<name>A0A9N8VB20_9GLOM</name>
<dbReference type="InterPro" id="IPR001245">
    <property type="entry name" value="Ser-Thr/Tyr_kinase_cat_dom"/>
</dbReference>
<accession>A0A9N8VB20</accession>
<evidence type="ECO:0000313" key="3">
    <source>
        <dbReference type="Proteomes" id="UP000789405"/>
    </source>
</evidence>
<dbReference type="Gene3D" id="1.10.510.10">
    <property type="entry name" value="Transferase(Phosphotransferase) domain 1"/>
    <property type="match status" value="1"/>
</dbReference>
<dbReference type="SUPFAM" id="SSF56112">
    <property type="entry name" value="Protein kinase-like (PK-like)"/>
    <property type="match status" value="1"/>
</dbReference>
<dbReference type="Pfam" id="PF07714">
    <property type="entry name" value="PK_Tyr_Ser-Thr"/>
    <property type="match status" value="1"/>
</dbReference>
<proteinExistence type="predicted"/>
<evidence type="ECO:0000259" key="1">
    <source>
        <dbReference type="PROSITE" id="PS50011"/>
    </source>
</evidence>
<dbReference type="EMBL" id="CAJVPY010000092">
    <property type="protein sequence ID" value="CAG8449390.1"/>
    <property type="molecule type" value="Genomic_DNA"/>
</dbReference>
<keyword evidence="3" id="KW-1185">Reference proteome</keyword>
<evidence type="ECO:0000313" key="2">
    <source>
        <dbReference type="EMBL" id="CAG8449390.1"/>
    </source>
</evidence>
<dbReference type="GO" id="GO:0005524">
    <property type="term" value="F:ATP binding"/>
    <property type="evidence" value="ECO:0007669"/>
    <property type="project" value="InterPro"/>
</dbReference>
<dbReference type="InterPro" id="IPR011009">
    <property type="entry name" value="Kinase-like_dom_sf"/>
</dbReference>
<dbReference type="InterPro" id="IPR000719">
    <property type="entry name" value="Prot_kinase_dom"/>
</dbReference>
<dbReference type="PROSITE" id="PS50011">
    <property type="entry name" value="PROTEIN_KINASE_DOM"/>
    <property type="match status" value="1"/>
</dbReference>